<dbReference type="AlphaFoldDB" id="A0A067NHV8"/>
<dbReference type="HOGENOM" id="CLU_010434_0_0_1"/>
<feature type="compositionally biased region" description="Low complexity" evidence="1">
    <location>
        <begin position="882"/>
        <end position="891"/>
    </location>
</feature>
<feature type="compositionally biased region" description="Basic and acidic residues" evidence="1">
    <location>
        <begin position="143"/>
        <end position="155"/>
    </location>
</feature>
<dbReference type="STRING" id="1137138.A0A067NHV8"/>
<dbReference type="VEuPathDB" id="FungiDB:PLEOSDRAFT_1086170"/>
<feature type="region of interest" description="Disordered" evidence="1">
    <location>
        <begin position="840"/>
        <end position="894"/>
    </location>
</feature>
<evidence type="ECO:0000313" key="3">
    <source>
        <dbReference type="Proteomes" id="UP000027073"/>
    </source>
</evidence>
<dbReference type="InParanoid" id="A0A067NHV8"/>
<proteinExistence type="predicted"/>
<sequence length="1064" mass="119652">MSQSPSTCRLLVFGRDKSVPFRRLPGPFLYLTWGKIAQVFFEKDRGIINYLESRGVQVRSFANADDLGRAHDEFCQKNHTDGRHGALPNRHEPWPLHKIFARMCEGIVYDNDPQGFIDLWENVPPSPEAPPSYATDPPASEHPSLDLDDSSRPSDVDFDAPTPCRTGPSRDRLAQRSQRIRTAHYRLHRQATSSEDDMETCIQPSSTVPSLAPLSPFTDIQQRSPPSPFGEMNVTPPPAAAPEHHASDFYLSSNANDGPFWLVRLEPSRSFMFHDQRSANNIFAQWHQAGRDGDRLKTTGVVDPPDRILRDNTIRNPFYGVRGGRNHGVFKDAERAQAFFLLKCEEWNNTSMIICNNYNQATTSSQKENELTNVSTGVVGKRKRGNQGDFKGERLQYLNDMLPQYREASSSGAVSTWFTNTFFPNYFRKFPWFIPAEDDIPEAFNIALEESKLTPEVANMKSDTVNRLVKKIKNWFNYRRASLGLNTSKDPWGPWLDKLRKSDRPRPQRLRDCQYYERTEPYKSKVAATLDEEWPTLNLHEDYRLATRNKIAERLLRAEPSDVQELINKETQKQYNDTLKAYSKGVWTEDVTDPDEREMAIESITPTIQPLLDGIRAITGLYIGFFAVGMPKDKEVSPEKLRAVYLGAGKSKDEKSFPSLDPKGFKQAMKLFVRFALTASGNGAEAGSSNEQDLADLLPTSNVWTSPTPTPTTSPTKVTAATGPAKTPSRHPSGPQITQPRPKANAVALTRAGRASLSDEALLQKAIDLAERRLADAGVDVGEDGVGPELLEDVAKLAPSAQEKRIKELAKLSNYELQRCSNIARNERLLQSLGLKDHGLFDKQKKRPREPSTPPADDDDYAPDSGPDDDPNDDSTSEAGGDDPAPASSQSDDIRPAWFTKAYNAFTDAEKKNRHHNEYYGPRWTSLLQAWETVEALNNFQAGDVKLPDSSTRPAEVANWIKSARYYHRTPASLTDVDAFAKQWWKWWAELNPDWCIKAPDGTLQKAGSGDWESMCATGHKGMINVIVCLWWWRGLTPETSPALKSWNKAVADVTWALHLEQML</sequence>
<organism evidence="2 3">
    <name type="scientific">Pleurotus ostreatus (strain PC15)</name>
    <name type="common">Oyster mushroom</name>
    <dbReference type="NCBI Taxonomy" id="1137138"/>
    <lineage>
        <taxon>Eukaryota</taxon>
        <taxon>Fungi</taxon>
        <taxon>Dikarya</taxon>
        <taxon>Basidiomycota</taxon>
        <taxon>Agaricomycotina</taxon>
        <taxon>Agaricomycetes</taxon>
        <taxon>Agaricomycetidae</taxon>
        <taxon>Agaricales</taxon>
        <taxon>Pleurotineae</taxon>
        <taxon>Pleurotaceae</taxon>
        <taxon>Pleurotus</taxon>
    </lineage>
</organism>
<protein>
    <submittedName>
        <fullName evidence="2">Uncharacterized protein</fullName>
    </submittedName>
</protein>
<accession>A0A067NHV8</accession>
<dbReference type="EMBL" id="KL198012">
    <property type="protein sequence ID" value="KDQ23707.1"/>
    <property type="molecule type" value="Genomic_DNA"/>
</dbReference>
<feature type="compositionally biased region" description="Low complexity" evidence="1">
    <location>
        <begin position="702"/>
        <end position="722"/>
    </location>
</feature>
<evidence type="ECO:0000313" key="2">
    <source>
        <dbReference type="EMBL" id="KDQ23707.1"/>
    </source>
</evidence>
<feature type="compositionally biased region" description="Acidic residues" evidence="1">
    <location>
        <begin position="856"/>
        <end position="876"/>
    </location>
</feature>
<name>A0A067NHV8_PLEO1</name>
<dbReference type="OrthoDB" id="3250313at2759"/>
<feature type="region of interest" description="Disordered" evidence="1">
    <location>
        <begin position="702"/>
        <end position="742"/>
    </location>
</feature>
<dbReference type="Proteomes" id="UP000027073">
    <property type="component" value="Unassembled WGS sequence"/>
</dbReference>
<evidence type="ECO:0000256" key="1">
    <source>
        <dbReference type="SAM" id="MobiDB-lite"/>
    </source>
</evidence>
<gene>
    <name evidence="2" type="ORF">PLEOSDRAFT_1086170</name>
</gene>
<feature type="region of interest" description="Disordered" evidence="1">
    <location>
        <begin position="119"/>
        <end position="175"/>
    </location>
</feature>
<reference evidence="3" key="1">
    <citation type="journal article" date="2014" name="Proc. Natl. Acad. Sci. U.S.A.">
        <title>Extensive sampling of basidiomycete genomes demonstrates inadequacy of the white-rot/brown-rot paradigm for wood decay fungi.</title>
        <authorList>
            <person name="Riley R."/>
            <person name="Salamov A.A."/>
            <person name="Brown D.W."/>
            <person name="Nagy L.G."/>
            <person name="Floudas D."/>
            <person name="Held B.W."/>
            <person name="Levasseur A."/>
            <person name="Lombard V."/>
            <person name="Morin E."/>
            <person name="Otillar R."/>
            <person name="Lindquist E.A."/>
            <person name="Sun H."/>
            <person name="LaButti K.M."/>
            <person name="Schmutz J."/>
            <person name="Jabbour D."/>
            <person name="Luo H."/>
            <person name="Baker S.E."/>
            <person name="Pisabarro A.G."/>
            <person name="Walton J.D."/>
            <person name="Blanchette R.A."/>
            <person name="Henrissat B."/>
            <person name="Martin F."/>
            <person name="Cullen D."/>
            <person name="Hibbett D.S."/>
            <person name="Grigoriev I.V."/>
        </authorList>
    </citation>
    <scope>NUCLEOTIDE SEQUENCE [LARGE SCALE GENOMIC DNA]</scope>
    <source>
        <strain evidence="3">PC15</strain>
    </source>
</reference>